<dbReference type="EMBL" id="AP011532">
    <property type="protein sequence ID" value="BAI61910.1"/>
    <property type="molecule type" value="Genomic_DNA"/>
</dbReference>
<dbReference type="eggNOG" id="arCOG13235">
    <property type="taxonomic scope" value="Archaea"/>
</dbReference>
<reference evidence="1 2" key="2">
    <citation type="journal article" date="2008" name="Int. J. Syst. Evol. Microbiol.">
        <title>Methanocella paludicola gen. nov., sp. nov., a methane-producing archaeon, the first isolate of the lineage 'Rice Cluster I', and proposal of the new archaeal order Methanocellales ord. nov.</title>
        <authorList>
            <person name="Sakai S."/>
            <person name="Imachi H."/>
            <person name="Hanada S."/>
            <person name="Ohashi A."/>
            <person name="Harada H."/>
            <person name="Kamagata Y."/>
        </authorList>
    </citation>
    <scope>NUCLEOTIDE SEQUENCE [LARGE SCALE GENOMIC DNA]</scope>
    <source>
        <strain evidence="2">DSM 17711 / JCM 13418 / NBRC 101707 / SANAE</strain>
    </source>
</reference>
<organism evidence="1 2">
    <name type="scientific">Methanocella paludicola (strain DSM 17711 / JCM 13418 / NBRC 101707 / SANAE)</name>
    <dbReference type="NCBI Taxonomy" id="304371"/>
    <lineage>
        <taxon>Archaea</taxon>
        <taxon>Methanobacteriati</taxon>
        <taxon>Methanobacteriota</taxon>
        <taxon>Stenosarchaea group</taxon>
        <taxon>Methanomicrobia</taxon>
        <taxon>Methanocellales</taxon>
        <taxon>Methanocellaceae</taxon>
        <taxon>Methanocella</taxon>
    </lineage>
</organism>
<dbReference type="InParanoid" id="D1YZN8"/>
<keyword evidence="2" id="KW-1185">Reference proteome</keyword>
<dbReference type="Proteomes" id="UP000001882">
    <property type="component" value="Chromosome"/>
</dbReference>
<accession>D1YZN8</accession>
<dbReference type="KEGG" id="mpd:MCP_1838"/>
<evidence type="ECO:0000313" key="2">
    <source>
        <dbReference type="Proteomes" id="UP000001882"/>
    </source>
</evidence>
<reference evidence="2" key="3">
    <citation type="journal article" date="2011" name="PLoS ONE">
        <title>Genome sequence of a mesophilic hydrogenotrophic methanogen Methanocella paludicola, the first cultivated representative of the order Methanocellales.</title>
        <authorList>
            <person name="Sakai S."/>
            <person name="Takaki Y."/>
            <person name="Shimamura S."/>
            <person name="Sekine M."/>
            <person name="Tajima T."/>
            <person name="Kosugi H."/>
            <person name="Ichikawa N."/>
            <person name="Tasumi E."/>
            <person name="Hiraki A.T."/>
            <person name="Shimizu A."/>
            <person name="Kato Y."/>
            <person name="Nishiko R."/>
            <person name="Mori K."/>
            <person name="Fujita N."/>
            <person name="Imachi H."/>
            <person name="Takai K."/>
        </authorList>
    </citation>
    <scope>NUCLEOTIDE SEQUENCE [LARGE SCALE GENOMIC DNA]</scope>
    <source>
        <strain evidence="2">DSM 17711 / JCM 13418 / NBRC 101707 / SANAE</strain>
    </source>
</reference>
<dbReference type="AlphaFoldDB" id="D1YZN8"/>
<protein>
    <submittedName>
        <fullName evidence="1">Uncharacterized protein</fullName>
    </submittedName>
</protein>
<dbReference type="STRING" id="304371.MCP_1838"/>
<evidence type="ECO:0000313" key="1">
    <source>
        <dbReference type="EMBL" id="BAI61910.1"/>
    </source>
</evidence>
<reference evidence="1 2" key="1">
    <citation type="journal article" date="2007" name="Appl. Environ. Microbiol.">
        <title>Isolation of key methanogens for global methane emission from rice paddy fields: a novel isolate affiliated with the clone cluster rice cluster I.</title>
        <authorList>
            <person name="Sakai S."/>
            <person name="Imachi H."/>
            <person name="Sekiguchi Y."/>
            <person name="Ohashi A."/>
            <person name="Harada H."/>
            <person name="Kamagata Y."/>
        </authorList>
    </citation>
    <scope>NUCLEOTIDE SEQUENCE [LARGE SCALE GENOMIC DNA]</scope>
    <source>
        <strain evidence="2">DSM 17711 / JCM 13418 / NBRC 101707 / SANAE</strain>
    </source>
</reference>
<sequence length="58" mass="7100">MMRKYQIVDKSLSRMYRSNYMALTRAEQEGNYGCWCYFDENLFCQEREGCENCMIMCR</sequence>
<gene>
    <name evidence="1" type="ordered locus">MCP_1838</name>
</gene>
<proteinExistence type="predicted"/>
<name>D1YZN8_METPS</name>